<keyword evidence="6 9" id="KW-0689">Ribosomal protein</keyword>
<dbReference type="CDD" id="cd00403">
    <property type="entry name" value="Ribosomal_L1"/>
    <property type="match status" value="1"/>
</dbReference>
<dbReference type="EMBL" id="VUMM01000037">
    <property type="protein sequence ID" value="MSS02457.1"/>
    <property type="molecule type" value="Genomic_DNA"/>
</dbReference>
<dbReference type="SUPFAM" id="SSF56808">
    <property type="entry name" value="Ribosomal protein L1"/>
    <property type="match status" value="1"/>
</dbReference>
<comment type="caution">
    <text evidence="11">The sequence shown here is derived from an EMBL/GenBank/DDBJ whole genome shotgun (WGS) entry which is preliminary data.</text>
</comment>
<evidence type="ECO:0000256" key="2">
    <source>
        <dbReference type="ARBA" id="ARBA00022491"/>
    </source>
</evidence>
<accession>A0A7X2N4Q5</accession>
<evidence type="ECO:0000256" key="10">
    <source>
        <dbReference type="RuleBase" id="RU000659"/>
    </source>
</evidence>
<dbReference type="Pfam" id="PF00687">
    <property type="entry name" value="Ribosomal_L1"/>
    <property type="match status" value="1"/>
</dbReference>
<sequence>MAKKSKRYAEAAKLVDSTRQYSIEEAVALMKETSTVKFDATVELSFSLNVDPRHADQQIRGAMVLPNGTGKSQKVAVVAQGDKAKAAQEAGADFVGDMDIIEQIQKGWFGFDVLIATPDMMGKLGKLGRVLGPKGLMPNPKTGTVTMDVAKAVDEVKKGKVTYRVDREGNLNVIIGKASFDNDKLVENFKAIYGVIAKARPAAVKGTYMKKIVLSSTMGPGIPVTVEK</sequence>
<evidence type="ECO:0000256" key="4">
    <source>
        <dbReference type="ARBA" id="ARBA00022845"/>
    </source>
</evidence>
<keyword evidence="2 9" id="KW-0678">Repressor</keyword>
<comment type="similarity">
    <text evidence="1 9 10">Belongs to the universal ribosomal protein uL1 family.</text>
</comment>
<dbReference type="RefSeq" id="WP_154461674.1">
    <property type="nucleotide sequence ID" value="NZ_JAXEST010000035.1"/>
</dbReference>
<dbReference type="GO" id="GO:0019843">
    <property type="term" value="F:rRNA binding"/>
    <property type="evidence" value="ECO:0007669"/>
    <property type="project" value="UniProtKB-UniRule"/>
</dbReference>
<dbReference type="GO" id="GO:0015934">
    <property type="term" value="C:large ribosomal subunit"/>
    <property type="evidence" value="ECO:0007669"/>
    <property type="project" value="InterPro"/>
</dbReference>
<dbReference type="InterPro" id="IPR016095">
    <property type="entry name" value="Ribosomal_uL1_3-a/b-sand"/>
</dbReference>
<keyword evidence="9" id="KW-0820">tRNA-binding</keyword>
<comment type="function">
    <text evidence="9">Binds directly to 23S rRNA. The L1 stalk is quite mobile in the ribosome, and is involved in E site tRNA release.</text>
</comment>
<dbReference type="PIRSF" id="PIRSF002155">
    <property type="entry name" value="Ribosomal_L1"/>
    <property type="match status" value="1"/>
</dbReference>
<dbReference type="NCBIfam" id="TIGR01169">
    <property type="entry name" value="rplA_bact"/>
    <property type="match status" value="1"/>
</dbReference>
<evidence type="ECO:0000256" key="5">
    <source>
        <dbReference type="ARBA" id="ARBA00022884"/>
    </source>
</evidence>
<dbReference type="PANTHER" id="PTHR36427">
    <property type="entry name" value="54S RIBOSOMAL PROTEIN L1, MITOCHONDRIAL"/>
    <property type="match status" value="1"/>
</dbReference>
<keyword evidence="4 9" id="KW-0810">Translation regulation</keyword>
<organism evidence="11 12">
    <name type="scientific">Floccifex porci</name>
    <dbReference type="NCBI Taxonomy" id="2606629"/>
    <lineage>
        <taxon>Bacteria</taxon>
        <taxon>Bacillati</taxon>
        <taxon>Bacillota</taxon>
        <taxon>Erysipelotrichia</taxon>
        <taxon>Erysipelotrichales</taxon>
        <taxon>Erysipelotrichaceae</taxon>
        <taxon>Floccifex</taxon>
    </lineage>
</organism>
<dbReference type="GO" id="GO:0006417">
    <property type="term" value="P:regulation of translation"/>
    <property type="evidence" value="ECO:0007669"/>
    <property type="project" value="UniProtKB-KW"/>
</dbReference>
<dbReference type="PANTHER" id="PTHR36427:SF3">
    <property type="entry name" value="LARGE RIBOSOMAL SUBUNIT PROTEIN UL1M"/>
    <property type="match status" value="1"/>
</dbReference>
<dbReference type="InterPro" id="IPR023674">
    <property type="entry name" value="Ribosomal_uL1-like"/>
</dbReference>
<keyword evidence="3 9" id="KW-0699">rRNA-binding</keyword>
<dbReference type="Gene3D" id="3.30.190.20">
    <property type="match status" value="1"/>
</dbReference>
<keyword evidence="5 9" id="KW-0694">RNA-binding</keyword>
<proteinExistence type="inferred from homology"/>
<evidence type="ECO:0000256" key="7">
    <source>
        <dbReference type="ARBA" id="ARBA00023274"/>
    </source>
</evidence>
<dbReference type="InterPro" id="IPR002143">
    <property type="entry name" value="Ribosomal_uL1"/>
</dbReference>
<reference evidence="11 12" key="1">
    <citation type="submission" date="2019-08" db="EMBL/GenBank/DDBJ databases">
        <title>In-depth cultivation of the pig gut microbiome towards novel bacterial diversity and tailored functional studies.</title>
        <authorList>
            <person name="Wylensek D."/>
            <person name="Hitch T.C.A."/>
            <person name="Clavel T."/>
        </authorList>
    </citation>
    <scope>NUCLEOTIDE SEQUENCE [LARGE SCALE GENOMIC DNA]</scope>
    <source>
        <strain evidence="11 12">LKV-178-WT-2G</strain>
    </source>
</reference>
<dbReference type="InterPro" id="IPR005878">
    <property type="entry name" value="Ribosom_uL1_bac-type"/>
</dbReference>
<dbReference type="Gene3D" id="3.40.50.790">
    <property type="match status" value="1"/>
</dbReference>
<dbReference type="PROSITE" id="PS01199">
    <property type="entry name" value="RIBOSOMAL_L1"/>
    <property type="match status" value="1"/>
</dbReference>
<protein>
    <recommendedName>
        <fullName evidence="8 9">Large ribosomal subunit protein uL1</fullName>
    </recommendedName>
</protein>
<dbReference type="AlphaFoldDB" id="A0A7X2N4Q5"/>
<dbReference type="InterPro" id="IPR023673">
    <property type="entry name" value="Ribosomal_uL1_CS"/>
</dbReference>
<evidence type="ECO:0000256" key="1">
    <source>
        <dbReference type="ARBA" id="ARBA00010531"/>
    </source>
</evidence>
<dbReference type="FunFam" id="3.40.50.790:FF:000001">
    <property type="entry name" value="50S ribosomal protein L1"/>
    <property type="match status" value="1"/>
</dbReference>
<evidence type="ECO:0000313" key="12">
    <source>
        <dbReference type="Proteomes" id="UP000470082"/>
    </source>
</evidence>
<evidence type="ECO:0000256" key="8">
    <source>
        <dbReference type="ARBA" id="ARBA00035241"/>
    </source>
</evidence>
<evidence type="ECO:0000256" key="6">
    <source>
        <dbReference type="ARBA" id="ARBA00022980"/>
    </source>
</evidence>
<dbReference type="GO" id="GO:0006412">
    <property type="term" value="P:translation"/>
    <property type="evidence" value="ECO:0007669"/>
    <property type="project" value="UniProtKB-UniRule"/>
</dbReference>
<dbReference type="HAMAP" id="MF_01318_B">
    <property type="entry name" value="Ribosomal_uL1_B"/>
    <property type="match status" value="1"/>
</dbReference>
<evidence type="ECO:0000256" key="9">
    <source>
        <dbReference type="HAMAP-Rule" id="MF_01318"/>
    </source>
</evidence>
<comment type="function">
    <text evidence="9">Protein L1 is also a translational repressor protein, it controls the translation of the L11 operon by binding to its mRNA.</text>
</comment>
<gene>
    <name evidence="9" type="primary">rplA</name>
    <name evidence="11" type="ORF">FYJ50_10280</name>
</gene>
<keyword evidence="7 9" id="KW-0687">Ribonucleoprotein</keyword>
<dbReference type="GO" id="GO:0000049">
    <property type="term" value="F:tRNA binding"/>
    <property type="evidence" value="ECO:0007669"/>
    <property type="project" value="UniProtKB-KW"/>
</dbReference>
<evidence type="ECO:0000256" key="3">
    <source>
        <dbReference type="ARBA" id="ARBA00022730"/>
    </source>
</evidence>
<evidence type="ECO:0000313" key="11">
    <source>
        <dbReference type="EMBL" id="MSS02457.1"/>
    </source>
</evidence>
<dbReference type="GO" id="GO:0003735">
    <property type="term" value="F:structural constituent of ribosome"/>
    <property type="evidence" value="ECO:0007669"/>
    <property type="project" value="InterPro"/>
</dbReference>
<comment type="subunit">
    <text evidence="9">Part of the 50S ribosomal subunit.</text>
</comment>
<name>A0A7X2N4Q5_9FIRM</name>
<dbReference type="InterPro" id="IPR028364">
    <property type="entry name" value="Ribosomal_uL1/biogenesis"/>
</dbReference>
<dbReference type="Proteomes" id="UP000470082">
    <property type="component" value="Unassembled WGS sequence"/>
</dbReference>
<keyword evidence="12" id="KW-1185">Reference proteome</keyword>